<sequence>MIETAPSLAAGPFSCEMRHMDQPDRIHLRDYVVSAEIGAFQTERGQPQRLRFNLEVELAAHVSGADDEVDRILSYDVLTGAVSAGLGDRRLDLLETLAEIIAAHVLAHPRAAQVSVTVEKLDRIPGALGVTLLRRIPRIEVAPVEAPIRVIFHGTTMALPQGAVVLVPDAPGLPVPQGGNGREIALLALDQAAWALAAQLGVTVADSRTELDWAATEGRAVVWAPARMARDVAGLPANPHALAIWLADRLSAERLDWALPEGAAEPELPPGFAIPSGRIGAR</sequence>
<gene>
    <name evidence="9" type="ORF">RM190_16680</name>
</gene>
<dbReference type="SMART" id="SM00905">
    <property type="entry name" value="FolB"/>
    <property type="match status" value="1"/>
</dbReference>
<name>A0ABU3EGY4_9RHOB</name>
<evidence type="ECO:0000256" key="6">
    <source>
        <dbReference type="ARBA" id="ARBA00023239"/>
    </source>
</evidence>
<dbReference type="EMBL" id="JAVRQI010000013">
    <property type="protein sequence ID" value="MDT1063512.1"/>
    <property type="molecule type" value="Genomic_DNA"/>
</dbReference>
<keyword evidence="5" id="KW-0289">Folate biosynthesis</keyword>
<reference evidence="10" key="1">
    <citation type="submission" date="2023-07" db="EMBL/GenBank/DDBJ databases">
        <title>Characterization of two Paracoccaceae strains isolated from Phycosphere and proposal of Xinfangfangia lacusdiani sp. nov.</title>
        <authorList>
            <person name="Deng Y."/>
            <person name="Zhang Y.Q."/>
        </authorList>
    </citation>
    <scope>NUCLEOTIDE SEQUENCE [LARGE SCALE GENOMIC DNA]</scope>
    <source>
        <strain evidence="10">CPCC 101403</strain>
    </source>
</reference>
<organism evidence="9 10">
    <name type="scientific">Paracoccus broussonetiae</name>
    <dbReference type="NCBI Taxonomy" id="3075834"/>
    <lineage>
        <taxon>Bacteria</taxon>
        <taxon>Pseudomonadati</taxon>
        <taxon>Pseudomonadota</taxon>
        <taxon>Alphaproteobacteria</taxon>
        <taxon>Rhodobacterales</taxon>
        <taxon>Paracoccaceae</taxon>
        <taxon>Paracoccus</taxon>
    </lineage>
</organism>
<dbReference type="GO" id="GO:0016853">
    <property type="term" value="F:isomerase activity"/>
    <property type="evidence" value="ECO:0007669"/>
    <property type="project" value="UniProtKB-KW"/>
</dbReference>
<dbReference type="RefSeq" id="WP_311760601.1">
    <property type="nucleotide sequence ID" value="NZ_JAVRQI010000013.1"/>
</dbReference>
<dbReference type="InterPro" id="IPR043133">
    <property type="entry name" value="GTP-CH-I_C/QueF"/>
</dbReference>
<dbReference type="SUPFAM" id="SSF55620">
    <property type="entry name" value="Tetrahydrobiopterin biosynthesis enzymes-like"/>
    <property type="match status" value="1"/>
</dbReference>
<evidence type="ECO:0000313" key="9">
    <source>
        <dbReference type="EMBL" id="MDT1063512.1"/>
    </source>
</evidence>
<dbReference type="PANTHER" id="PTHR42844">
    <property type="entry name" value="DIHYDRONEOPTERIN ALDOLASE 1-RELATED"/>
    <property type="match status" value="1"/>
</dbReference>
<proteinExistence type="inferred from homology"/>
<dbReference type="Pfam" id="PF02152">
    <property type="entry name" value="FolB"/>
    <property type="match status" value="1"/>
</dbReference>
<comment type="similarity">
    <text evidence="3">Belongs to the DHNA family.</text>
</comment>
<keyword evidence="6 9" id="KW-0456">Lyase</keyword>
<dbReference type="Gene3D" id="3.30.1130.10">
    <property type="match status" value="1"/>
</dbReference>
<evidence type="ECO:0000256" key="5">
    <source>
        <dbReference type="ARBA" id="ARBA00022909"/>
    </source>
</evidence>
<evidence type="ECO:0000259" key="8">
    <source>
        <dbReference type="SMART" id="SM00905"/>
    </source>
</evidence>
<evidence type="ECO:0000256" key="2">
    <source>
        <dbReference type="ARBA" id="ARBA00005013"/>
    </source>
</evidence>
<dbReference type="InterPro" id="IPR006156">
    <property type="entry name" value="Dihydroneopterin_aldolase"/>
</dbReference>
<accession>A0ABU3EGY4</accession>
<dbReference type="InterPro" id="IPR006157">
    <property type="entry name" value="FolB_dom"/>
</dbReference>
<evidence type="ECO:0000313" key="10">
    <source>
        <dbReference type="Proteomes" id="UP001251085"/>
    </source>
</evidence>
<comment type="pathway">
    <text evidence="2">Cofactor biosynthesis; tetrahydrofolate biosynthesis; 2-amino-4-hydroxy-6-hydroxymethyl-7,8-dihydropteridine diphosphate from 7,8-dihydroneopterin triphosphate: step 3/4.</text>
</comment>
<protein>
    <recommendedName>
        <fullName evidence="4">dihydroneopterin aldolase</fullName>
        <ecNumber evidence="4">4.1.2.25</ecNumber>
    </recommendedName>
    <alternativeName>
        <fullName evidence="7">7,8-dihydroneopterin aldolase</fullName>
    </alternativeName>
</protein>
<feature type="domain" description="Dihydroneopterin aldolase/epimerase" evidence="8">
    <location>
        <begin position="26"/>
        <end position="134"/>
    </location>
</feature>
<evidence type="ECO:0000256" key="7">
    <source>
        <dbReference type="ARBA" id="ARBA00032903"/>
    </source>
</evidence>
<dbReference type="EC" id="4.1.2.25" evidence="4"/>
<keyword evidence="10" id="KW-1185">Reference proteome</keyword>
<comment type="caution">
    <text evidence="9">The sequence shown here is derived from an EMBL/GenBank/DDBJ whole genome shotgun (WGS) entry which is preliminary data.</text>
</comment>
<evidence type="ECO:0000256" key="3">
    <source>
        <dbReference type="ARBA" id="ARBA00005708"/>
    </source>
</evidence>
<keyword evidence="9" id="KW-0413">Isomerase</keyword>
<dbReference type="PANTHER" id="PTHR42844:SF1">
    <property type="entry name" value="DIHYDRONEOPTERIN ALDOLASE 1-RELATED"/>
    <property type="match status" value="1"/>
</dbReference>
<comment type="catalytic activity">
    <reaction evidence="1">
        <text>7,8-dihydroneopterin = 6-hydroxymethyl-7,8-dihydropterin + glycolaldehyde</text>
        <dbReference type="Rhea" id="RHEA:10540"/>
        <dbReference type="ChEBI" id="CHEBI:17001"/>
        <dbReference type="ChEBI" id="CHEBI:17071"/>
        <dbReference type="ChEBI" id="CHEBI:44841"/>
        <dbReference type="EC" id="4.1.2.25"/>
    </reaction>
</comment>
<dbReference type="Proteomes" id="UP001251085">
    <property type="component" value="Unassembled WGS sequence"/>
</dbReference>
<evidence type="ECO:0000256" key="1">
    <source>
        <dbReference type="ARBA" id="ARBA00001353"/>
    </source>
</evidence>
<dbReference type="GO" id="GO:0004150">
    <property type="term" value="F:dihydroneopterin aldolase activity"/>
    <property type="evidence" value="ECO:0007669"/>
    <property type="project" value="UniProtKB-EC"/>
</dbReference>
<evidence type="ECO:0000256" key="4">
    <source>
        <dbReference type="ARBA" id="ARBA00013043"/>
    </source>
</evidence>